<dbReference type="AlphaFoldDB" id="A0A0R1TPR8"/>
<dbReference type="Proteomes" id="UP000051324">
    <property type="component" value="Unassembled WGS sequence"/>
</dbReference>
<dbReference type="eggNOG" id="COG4922">
    <property type="taxonomic scope" value="Bacteria"/>
</dbReference>
<evidence type="ECO:0000313" key="3">
    <source>
        <dbReference type="Proteomes" id="UP000051324"/>
    </source>
</evidence>
<reference evidence="2 3" key="1">
    <citation type="journal article" date="2015" name="Genome Announc.">
        <title>Expanding the biotechnology potential of lactobacilli through comparative genomics of 213 strains and associated genera.</title>
        <authorList>
            <person name="Sun Z."/>
            <person name="Harris H.M."/>
            <person name="McCann A."/>
            <person name="Guo C."/>
            <person name="Argimon S."/>
            <person name="Zhang W."/>
            <person name="Yang X."/>
            <person name="Jeffery I.B."/>
            <person name="Cooney J.C."/>
            <person name="Kagawa T.F."/>
            <person name="Liu W."/>
            <person name="Song Y."/>
            <person name="Salvetti E."/>
            <person name="Wrobel A."/>
            <person name="Rasinkangas P."/>
            <person name="Parkhill J."/>
            <person name="Rea M.C."/>
            <person name="O'Sullivan O."/>
            <person name="Ritari J."/>
            <person name="Douillard F.P."/>
            <person name="Paul Ross R."/>
            <person name="Yang R."/>
            <person name="Briner A.E."/>
            <person name="Felis G.E."/>
            <person name="de Vos W.M."/>
            <person name="Barrangou R."/>
            <person name="Klaenhammer T.R."/>
            <person name="Caufield P.W."/>
            <person name="Cui Y."/>
            <person name="Zhang H."/>
            <person name="O'Toole P.W."/>
        </authorList>
    </citation>
    <scope>NUCLEOTIDE SEQUENCE [LARGE SCALE GENOMIC DNA]</scope>
    <source>
        <strain evidence="2 3">DSM 16634</strain>
    </source>
</reference>
<dbReference type="Pfam" id="PF12680">
    <property type="entry name" value="SnoaL_2"/>
    <property type="match status" value="1"/>
</dbReference>
<dbReference type="EMBL" id="AZFT01000053">
    <property type="protein sequence ID" value="KRL83452.1"/>
    <property type="molecule type" value="Genomic_DNA"/>
</dbReference>
<dbReference type="STRING" id="1423724.FC32_GL000706"/>
<dbReference type="InterPro" id="IPR037401">
    <property type="entry name" value="SnoaL-like"/>
</dbReference>
<gene>
    <name evidence="2" type="ORF">FC32_GL000706</name>
</gene>
<protein>
    <submittedName>
        <fullName evidence="2">Lipoprotein</fullName>
    </submittedName>
</protein>
<sequence length="259" mass="28657">MSTNIQNAKNLVSTLASGDAALATSLLEENYIQHNQAQETGRDAFVALVNKLAQAPEKTTVKTIRAFEDGDKVFLHNVYNLAGEGEKVAFDIFCFNENGLIAEHWDNIQEMTPPNPSGRTLVDGVATVVEDADTETSREIATNFIYDVLHGQASDKMNSYFDGVTEEKYLQHNPGVADGLLGLLDALAEMEKQGMSMVYYKTYQILAQNDFVLSVSEGEFAGQHVAFYDLFRIENGFIAEHWDVIEPISAEKANDNGKF</sequence>
<dbReference type="RefSeq" id="WP_025086569.1">
    <property type="nucleotide sequence ID" value="NZ_AZFT01000053.1"/>
</dbReference>
<organism evidence="2 3">
    <name type="scientific">Ligilactobacillus apodemi DSM 16634 = JCM 16172</name>
    <dbReference type="NCBI Taxonomy" id="1423724"/>
    <lineage>
        <taxon>Bacteria</taxon>
        <taxon>Bacillati</taxon>
        <taxon>Bacillota</taxon>
        <taxon>Bacilli</taxon>
        <taxon>Lactobacillales</taxon>
        <taxon>Lactobacillaceae</taxon>
        <taxon>Ligilactobacillus</taxon>
    </lineage>
</organism>
<evidence type="ECO:0000313" key="2">
    <source>
        <dbReference type="EMBL" id="KRL83452.1"/>
    </source>
</evidence>
<evidence type="ECO:0000259" key="1">
    <source>
        <dbReference type="Pfam" id="PF12680"/>
    </source>
</evidence>
<accession>A0A0R1TPR8</accession>
<dbReference type="PATRIC" id="fig|1423724.4.peg.745"/>
<keyword evidence="3" id="KW-1185">Reference proteome</keyword>
<feature type="domain" description="SnoaL-like" evidence="1">
    <location>
        <begin position="11"/>
        <end position="104"/>
    </location>
</feature>
<dbReference type="OrthoDB" id="9812089at2"/>
<dbReference type="InterPro" id="IPR032710">
    <property type="entry name" value="NTF2-like_dom_sf"/>
</dbReference>
<dbReference type="SUPFAM" id="SSF54427">
    <property type="entry name" value="NTF2-like"/>
    <property type="match status" value="2"/>
</dbReference>
<name>A0A0R1TPR8_9LACO</name>
<dbReference type="Gene3D" id="3.10.450.50">
    <property type="match status" value="2"/>
</dbReference>
<keyword evidence="2" id="KW-0449">Lipoprotein</keyword>
<comment type="caution">
    <text evidence="2">The sequence shown here is derived from an EMBL/GenBank/DDBJ whole genome shotgun (WGS) entry which is preliminary data.</text>
</comment>
<proteinExistence type="predicted"/>